<feature type="chain" id="PRO_5018535536" description="Ig-like domain-containing protein" evidence="17">
    <location>
        <begin position="25"/>
        <end position="311"/>
    </location>
</feature>
<evidence type="ECO:0000256" key="5">
    <source>
        <dbReference type="ARBA" id="ARBA00022692"/>
    </source>
</evidence>
<comment type="subunit">
    <text evidence="15">Cis- and trans-homodimer. Can form trans-heterodimers.</text>
</comment>
<comment type="subcellular location">
    <subcellularLocation>
        <location evidence="2">Cell junction</location>
        <location evidence="2">Adherens junction</location>
    </subcellularLocation>
    <subcellularLocation>
        <location evidence="1">Cell membrane</location>
        <topology evidence="1">Single-pass type I membrane protein</topology>
    </subcellularLocation>
</comment>
<evidence type="ECO:0000256" key="2">
    <source>
        <dbReference type="ARBA" id="ARBA00004536"/>
    </source>
</evidence>
<dbReference type="GO" id="GO:0007155">
    <property type="term" value="P:cell adhesion"/>
    <property type="evidence" value="ECO:0007669"/>
    <property type="project" value="UniProtKB-KW"/>
</dbReference>
<evidence type="ECO:0000256" key="4">
    <source>
        <dbReference type="ARBA" id="ARBA00022475"/>
    </source>
</evidence>
<dbReference type="FunFam" id="2.60.40.10:FF:000304">
    <property type="entry name" value="Nectin cell adhesion molecule 1"/>
    <property type="match status" value="1"/>
</dbReference>
<dbReference type="InterPro" id="IPR013106">
    <property type="entry name" value="Ig_V-set"/>
</dbReference>
<keyword evidence="6 17" id="KW-0732">Signal</keyword>
<comment type="similarity">
    <text evidence="3">Belongs to the nectin family.</text>
</comment>
<dbReference type="GO" id="GO:0005912">
    <property type="term" value="C:adherens junction"/>
    <property type="evidence" value="ECO:0007669"/>
    <property type="project" value="UniProtKB-SubCell"/>
</dbReference>
<feature type="domain" description="Ig-like" evidence="18">
    <location>
        <begin position="18"/>
        <end position="126"/>
    </location>
</feature>
<dbReference type="Pfam" id="PF07686">
    <property type="entry name" value="V-set"/>
    <property type="match status" value="1"/>
</dbReference>
<dbReference type="SUPFAM" id="SSF48726">
    <property type="entry name" value="Immunoglobulin"/>
    <property type="match status" value="2"/>
</dbReference>
<name>A0A3Q3VZH5_MOLML</name>
<dbReference type="PROSITE" id="PS50835">
    <property type="entry name" value="IG_LIKE"/>
    <property type="match status" value="2"/>
</dbReference>
<dbReference type="GO" id="GO:0002891">
    <property type="term" value="P:positive regulation of immunoglobulin mediated immune response"/>
    <property type="evidence" value="ECO:0007669"/>
    <property type="project" value="TreeGrafter"/>
</dbReference>
<evidence type="ECO:0000256" key="7">
    <source>
        <dbReference type="ARBA" id="ARBA00022737"/>
    </source>
</evidence>
<evidence type="ECO:0000256" key="6">
    <source>
        <dbReference type="ARBA" id="ARBA00022729"/>
    </source>
</evidence>
<proteinExistence type="inferred from homology"/>
<evidence type="ECO:0000256" key="1">
    <source>
        <dbReference type="ARBA" id="ARBA00004251"/>
    </source>
</evidence>
<evidence type="ECO:0000259" key="18">
    <source>
        <dbReference type="PROSITE" id="PS50835"/>
    </source>
</evidence>
<keyword evidence="10" id="KW-1133">Transmembrane helix</keyword>
<dbReference type="Proteomes" id="UP000261620">
    <property type="component" value="Unplaced"/>
</dbReference>
<evidence type="ECO:0000313" key="20">
    <source>
        <dbReference type="Proteomes" id="UP000261620"/>
    </source>
</evidence>
<comment type="function">
    <text evidence="14">Cell adhesion molecule that promotes cell-cell contacts and plays important roles in the development of the nervous system. Acts by forming homophilic or heterophilic trans-dimers.</text>
</comment>
<feature type="domain" description="Ig-like" evidence="18">
    <location>
        <begin position="143"/>
        <end position="255"/>
    </location>
</feature>
<keyword evidence="4" id="KW-1003">Cell membrane</keyword>
<accession>A0A3Q3VZH5</accession>
<feature type="signal peptide" evidence="17">
    <location>
        <begin position="1"/>
        <end position="24"/>
    </location>
</feature>
<keyword evidence="20" id="KW-1185">Reference proteome</keyword>
<protein>
    <recommendedName>
        <fullName evidence="18">Ig-like domain-containing protein</fullName>
    </recommendedName>
</protein>
<evidence type="ECO:0000256" key="14">
    <source>
        <dbReference type="ARBA" id="ARBA00058274"/>
    </source>
</evidence>
<evidence type="ECO:0000256" key="10">
    <source>
        <dbReference type="ARBA" id="ARBA00022989"/>
    </source>
</evidence>
<keyword evidence="13" id="KW-0325">Glycoprotein</keyword>
<evidence type="ECO:0000313" key="19">
    <source>
        <dbReference type="Ensembl" id="ENSMMOP00000004542.1"/>
    </source>
</evidence>
<evidence type="ECO:0000256" key="3">
    <source>
        <dbReference type="ARBA" id="ARBA00007810"/>
    </source>
</evidence>
<evidence type="ECO:0000256" key="15">
    <source>
        <dbReference type="ARBA" id="ARBA00062858"/>
    </source>
</evidence>
<keyword evidence="5" id="KW-0812">Transmembrane</keyword>
<keyword evidence="8" id="KW-0130">Cell adhesion</keyword>
<evidence type="ECO:0000256" key="12">
    <source>
        <dbReference type="ARBA" id="ARBA00023157"/>
    </source>
</evidence>
<keyword evidence="12" id="KW-1015">Disulfide bond</keyword>
<keyword evidence="9" id="KW-0965">Cell junction</keyword>
<evidence type="ECO:0000256" key="16">
    <source>
        <dbReference type="SAM" id="MobiDB-lite"/>
    </source>
</evidence>
<dbReference type="GO" id="GO:0050839">
    <property type="term" value="F:cell adhesion molecule binding"/>
    <property type="evidence" value="ECO:0007669"/>
    <property type="project" value="TreeGrafter"/>
</dbReference>
<dbReference type="STRING" id="94237.ENSMMOP00000004542"/>
<dbReference type="InterPro" id="IPR036179">
    <property type="entry name" value="Ig-like_dom_sf"/>
</dbReference>
<dbReference type="GO" id="GO:0009897">
    <property type="term" value="C:external side of plasma membrane"/>
    <property type="evidence" value="ECO:0007669"/>
    <property type="project" value="TreeGrafter"/>
</dbReference>
<evidence type="ECO:0000256" key="9">
    <source>
        <dbReference type="ARBA" id="ARBA00022949"/>
    </source>
</evidence>
<keyword evidence="11" id="KW-0472">Membrane</keyword>
<dbReference type="AlphaFoldDB" id="A0A3Q3VZH5"/>
<dbReference type="SMART" id="SM00409">
    <property type="entry name" value="IG"/>
    <property type="match status" value="2"/>
</dbReference>
<dbReference type="Ensembl" id="ENSMMOT00000004625.1">
    <property type="protein sequence ID" value="ENSMMOP00000004542.1"/>
    <property type="gene ID" value="ENSMMOG00000003619.1"/>
</dbReference>
<dbReference type="InterPro" id="IPR013783">
    <property type="entry name" value="Ig-like_fold"/>
</dbReference>
<evidence type="ECO:0000256" key="17">
    <source>
        <dbReference type="SAM" id="SignalP"/>
    </source>
</evidence>
<reference evidence="19" key="1">
    <citation type="submission" date="2025-08" db="UniProtKB">
        <authorList>
            <consortium name="Ensembl"/>
        </authorList>
    </citation>
    <scope>IDENTIFICATION</scope>
</reference>
<dbReference type="GO" id="GO:0002729">
    <property type="term" value="P:positive regulation of natural killer cell cytokine production"/>
    <property type="evidence" value="ECO:0007669"/>
    <property type="project" value="InterPro"/>
</dbReference>
<organism evidence="19 20">
    <name type="scientific">Mola mola</name>
    <name type="common">Ocean sunfish</name>
    <name type="synonym">Tetraodon mola</name>
    <dbReference type="NCBI Taxonomy" id="94237"/>
    <lineage>
        <taxon>Eukaryota</taxon>
        <taxon>Metazoa</taxon>
        <taxon>Chordata</taxon>
        <taxon>Craniata</taxon>
        <taxon>Vertebrata</taxon>
        <taxon>Euteleostomi</taxon>
        <taxon>Actinopterygii</taxon>
        <taxon>Neopterygii</taxon>
        <taxon>Teleostei</taxon>
        <taxon>Neoteleostei</taxon>
        <taxon>Acanthomorphata</taxon>
        <taxon>Eupercaria</taxon>
        <taxon>Tetraodontiformes</taxon>
        <taxon>Molidae</taxon>
        <taxon>Mola</taxon>
    </lineage>
</organism>
<dbReference type="PANTHER" id="PTHR47011">
    <property type="entry name" value="CD226 ANTIGEN"/>
    <property type="match status" value="1"/>
</dbReference>
<dbReference type="OMA" id="VYHCSVQ"/>
<evidence type="ECO:0000256" key="8">
    <source>
        <dbReference type="ARBA" id="ARBA00022889"/>
    </source>
</evidence>
<dbReference type="Gene3D" id="2.60.40.10">
    <property type="entry name" value="Immunoglobulins"/>
    <property type="match status" value="2"/>
</dbReference>
<dbReference type="InterPro" id="IPR042842">
    <property type="entry name" value="CD226"/>
</dbReference>
<evidence type="ECO:0000256" key="13">
    <source>
        <dbReference type="ARBA" id="ARBA00023180"/>
    </source>
</evidence>
<sequence>MRAVQRDHWYFVVLVFLPFLRVEAFGGAVTVRLEEGMVLKCLCPWKGNFSMVSWTKIPNRDPIAVFHPEYGVAFSYHYRERIEFLRTASMDGSISVRNVTHQDIGLYQCSVQTFPQGSWTRNIQVEDLDKPPEEDDSAEPPTPKGIEANTELQAEQGDNLTIACDRRHHATVYRATLERRLHGQDWGVIGVCKKVGGLVEVGLVSEEYSDRGRLSCTDTLDVSLRLTGVVQQDGGLYRCTFSTEAGVQASTVLLSVSPTGTKADSISPASSQPNVYENIPECCGKKPRQIRNCPVYVNLQTVRSPKTLTSS</sequence>
<dbReference type="InterPro" id="IPR003599">
    <property type="entry name" value="Ig_sub"/>
</dbReference>
<reference evidence="19" key="2">
    <citation type="submission" date="2025-09" db="UniProtKB">
        <authorList>
            <consortium name="Ensembl"/>
        </authorList>
    </citation>
    <scope>IDENTIFICATION</scope>
</reference>
<keyword evidence="7" id="KW-0677">Repeat</keyword>
<feature type="region of interest" description="Disordered" evidence="16">
    <location>
        <begin position="129"/>
        <end position="148"/>
    </location>
</feature>
<evidence type="ECO:0000256" key="11">
    <source>
        <dbReference type="ARBA" id="ARBA00023136"/>
    </source>
</evidence>
<dbReference type="InterPro" id="IPR007110">
    <property type="entry name" value="Ig-like_dom"/>
</dbReference>
<dbReference type="PANTHER" id="PTHR47011:SF1">
    <property type="entry name" value="CD226 ANTIGEN"/>
    <property type="match status" value="1"/>
</dbReference>